<evidence type="ECO:0000256" key="7">
    <source>
        <dbReference type="ARBA" id="ARBA00031828"/>
    </source>
</evidence>
<dbReference type="SUPFAM" id="SSF56784">
    <property type="entry name" value="HAD-like"/>
    <property type="match status" value="1"/>
</dbReference>
<dbReference type="InterPro" id="IPR036412">
    <property type="entry name" value="HAD-like_sf"/>
</dbReference>
<sequence length="216" mass="21930">MAIDEPALGTSGRPAVLLDRDGTVIVESNYLCDPAGVALETGAAAGLQVLAASGYVLAVITNQSGIARGRFGWAQTEMVNARVAALLKTAGVDIAGWFVCPHGPADGCACRKPRAGLALAAAAVLGLDLSRSWIVGDKQSDIAAADAVGARGVLMLTGHGGNHAAWARAAGHPVAATLHDAAGLILKTDAARVPGGDQRPLFRRGNVRPPARPAPR</sequence>
<name>A0A7Y7QXB8_9SPHN</name>
<feature type="region of interest" description="Disordered" evidence="8">
    <location>
        <begin position="195"/>
        <end position="216"/>
    </location>
</feature>
<comment type="subcellular location">
    <subcellularLocation>
        <location evidence="1">Cytoplasm</location>
    </subcellularLocation>
</comment>
<dbReference type="NCBIfam" id="TIGR01656">
    <property type="entry name" value="Histidinol-ppas"/>
    <property type="match status" value="1"/>
</dbReference>
<organism evidence="10 11">
    <name type="scientific">Sphingomonas sanguinis</name>
    <dbReference type="NCBI Taxonomy" id="33051"/>
    <lineage>
        <taxon>Bacteria</taxon>
        <taxon>Pseudomonadati</taxon>
        <taxon>Pseudomonadota</taxon>
        <taxon>Alphaproteobacteria</taxon>
        <taxon>Sphingomonadales</taxon>
        <taxon>Sphingomonadaceae</taxon>
        <taxon>Sphingomonas</taxon>
    </lineage>
</organism>
<dbReference type="GO" id="GO:0005737">
    <property type="term" value="C:cytoplasm"/>
    <property type="evidence" value="ECO:0007669"/>
    <property type="project" value="UniProtKB-SubCell"/>
</dbReference>
<dbReference type="Pfam" id="PF13242">
    <property type="entry name" value="Hydrolase_like"/>
    <property type="match status" value="1"/>
</dbReference>
<dbReference type="EMBL" id="JABYQV010000014">
    <property type="protein sequence ID" value="NVP32407.1"/>
    <property type="molecule type" value="Genomic_DNA"/>
</dbReference>
<dbReference type="InterPro" id="IPR006543">
    <property type="entry name" value="Histidinol-phos"/>
</dbReference>
<dbReference type="GO" id="GO:0016791">
    <property type="term" value="F:phosphatase activity"/>
    <property type="evidence" value="ECO:0007669"/>
    <property type="project" value="InterPro"/>
</dbReference>
<accession>A0A7Y7QXB8</accession>
<dbReference type="PANTHER" id="PTHR42891:SF1">
    <property type="entry name" value="D-GLYCERO-BETA-D-MANNO-HEPTOSE-1,7-BISPHOSPHATE 7-PHOSPHATASE"/>
    <property type="match status" value="1"/>
</dbReference>
<dbReference type="InterPro" id="IPR004446">
    <property type="entry name" value="Heptose_bisP_phosphatase"/>
</dbReference>
<dbReference type="GO" id="GO:0046872">
    <property type="term" value="F:metal ion binding"/>
    <property type="evidence" value="ECO:0007669"/>
    <property type="project" value="UniProtKB-KW"/>
</dbReference>
<evidence type="ECO:0000256" key="5">
    <source>
        <dbReference type="ARBA" id="ARBA00022801"/>
    </source>
</evidence>
<evidence type="ECO:0000256" key="6">
    <source>
        <dbReference type="ARBA" id="ARBA00023277"/>
    </source>
</evidence>
<evidence type="ECO:0000256" key="1">
    <source>
        <dbReference type="ARBA" id="ARBA00004496"/>
    </source>
</evidence>
<dbReference type="Proteomes" id="UP000531581">
    <property type="component" value="Unassembled WGS sequence"/>
</dbReference>
<evidence type="ECO:0000313" key="10">
    <source>
        <dbReference type="EMBL" id="NVP32407.1"/>
    </source>
</evidence>
<evidence type="ECO:0000313" key="11">
    <source>
        <dbReference type="Proteomes" id="UP000531581"/>
    </source>
</evidence>
<evidence type="ECO:0000256" key="4">
    <source>
        <dbReference type="ARBA" id="ARBA00022723"/>
    </source>
</evidence>
<reference evidence="11 12" key="1">
    <citation type="submission" date="2020-05" db="EMBL/GenBank/DDBJ databases">
        <title>Draft Genome Sequences of Sphingomonas sp. Isolated from the International Space Station.</title>
        <authorList>
            <person name="Bijlani S."/>
            <person name="Singh N.K."/>
            <person name="Mason C.E."/>
            <person name="Wang C.C."/>
            <person name="Venkateswaran K."/>
        </authorList>
    </citation>
    <scope>NUCLEOTIDE SEQUENCE [LARGE SCALE GENOMIC DNA]</scope>
    <source>
        <strain evidence="9 12">IIF7SW-B5</strain>
        <strain evidence="10">ISS-IIF7SWP</strain>
    </source>
</reference>
<dbReference type="Proteomes" id="UP000557656">
    <property type="component" value="Unassembled WGS sequence"/>
</dbReference>
<evidence type="ECO:0000313" key="9">
    <source>
        <dbReference type="EMBL" id="NNG54908.1"/>
    </source>
</evidence>
<evidence type="ECO:0000313" key="12">
    <source>
        <dbReference type="Proteomes" id="UP000557656"/>
    </source>
</evidence>
<evidence type="ECO:0000256" key="2">
    <source>
        <dbReference type="ARBA" id="ARBA00005628"/>
    </source>
</evidence>
<dbReference type="NCBIfam" id="TIGR01662">
    <property type="entry name" value="HAD-SF-IIIA"/>
    <property type="match status" value="1"/>
</dbReference>
<gene>
    <name evidence="9" type="ORF">HKX05_16280</name>
    <name evidence="10" type="ORF">HLV41_15300</name>
</gene>
<dbReference type="GO" id="GO:0005975">
    <property type="term" value="P:carbohydrate metabolic process"/>
    <property type="evidence" value="ECO:0007669"/>
    <property type="project" value="InterPro"/>
</dbReference>
<dbReference type="RefSeq" id="WP_082824957.1">
    <property type="nucleotide sequence ID" value="NZ_JABEOV010000024.1"/>
</dbReference>
<keyword evidence="12" id="KW-1185">Reference proteome</keyword>
<proteinExistence type="inferred from homology"/>
<dbReference type="AlphaFoldDB" id="A0A7Y7QXB8"/>
<comment type="similarity">
    <text evidence="2">Belongs to the GmhB family.</text>
</comment>
<evidence type="ECO:0000256" key="3">
    <source>
        <dbReference type="ARBA" id="ARBA00022490"/>
    </source>
</evidence>
<evidence type="ECO:0000256" key="8">
    <source>
        <dbReference type="SAM" id="MobiDB-lite"/>
    </source>
</evidence>
<dbReference type="PANTHER" id="PTHR42891">
    <property type="entry name" value="D-GLYCERO-BETA-D-MANNO-HEPTOSE-1,7-BISPHOSPHATE 7-PHOSPHATASE"/>
    <property type="match status" value="1"/>
</dbReference>
<keyword evidence="5 10" id="KW-0378">Hydrolase</keyword>
<dbReference type="InterPro" id="IPR006549">
    <property type="entry name" value="HAD-SF_hydro_IIIA"/>
</dbReference>
<keyword evidence="3" id="KW-0963">Cytoplasm</keyword>
<comment type="caution">
    <text evidence="10">The sequence shown here is derived from an EMBL/GenBank/DDBJ whole genome shotgun (WGS) entry which is preliminary data.</text>
</comment>
<keyword evidence="4" id="KW-0479">Metal-binding</keyword>
<dbReference type="EMBL" id="JABEOV010000024">
    <property type="protein sequence ID" value="NNG54908.1"/>
    <property type="molecule type" value="Genomic_DNA"/>
</dbReference>
<keyword evidence="6" id="KW-0119">Carbohydrate metabolism</keyword>
<dbReference type="Gene3D" id="3.40.50.1000">
    <property type="entry name" value="HAD superfamily/HAD-like"/>
    <property type="match status" value="1"/>
</dbReference>
<dbReference type="InterPro" id="IPR023214">
    <property type="entry name" value="HAD_sf"/>
</dbReference>
<protein>
    <recommendedName>
        <fullName evidence="7">D,D-heptose 1,7-bisphosphate phosphatase</fullName>
    </recommendedName>
</protein>